<comment type="caution">
    <text evidence="1">The sequence shown here is derived from an EMBL/GenBank/DDBJ whole genome shotgun (WGS) entry which is preliminary data.</text>
</comment>
<evidence type="ECO:0008006" key="3">
    <source>
        <dbReference type="Google" id="ProtNLM"/>
    </source>
</evidence>
<dbReference type="RefSeq" id="WP_078604689.1">
    <property type="nucleotide sequence ID" value="NZ_MPZV01000002.1"/>
</dbReference>
<dbReference type="Proteomes" id="UP000190787">
    <property type="component" value="Unassembled WGS sequence"/>
</dbReference>
<evidence type="ECO:0000313" key="1">
    <source>
        <dbReference type="EMBL" id="OOY24147.1"/>
    </source>
</evidence>
<protein>
    <recommendedName>
        <fullName evidence="3">Glycosyl transferase</fullName>
    </recommendedName>
</protein>
<sequence>MRLIYLVHDLDDAAIWRRVQMLRAGGAEVTLAGFQRSARPLPEPALILGHTANGKMAQRALSVLKALPGLAKRFPTLQETDVIIARNLEMLALGAVLKRRAPAVRLVYELLDVHRLLSGNGPASKAIRAIEAAALKSASGLLYSSEGFKRGHPQPFEKLAPHLCLIENKPLALEPAQLSTRTRPLEGPLQIGWNGILRCRWSLDTLDELTRNAPGHFRVKMRGRPALDQLPDFHERVAANPDLEFGGPYSAPDDLDEIYDAVDLAWLIDRYEAGENSDWLLPNRLYEGCLHGAVPVVLSGTEVARRTETLGIGVQVAEPSSASVAQAFTDLSNADLQKLRQAVAAKPRSTWEAGHAECRALVSWLADLPTLGAPRSDATHLREAQS</sequence>
<accession>A0ABX3MWS3</accession>
<reference evidence="1 2" key="1">
    <citation type="submission" date="2016-11" db="EMBL/GenBank/DDBJ databases">
        <title>A multilocus sequence analysis scheme for characterization of bacteria in the genus Thioclava.</title>
        <authorList>
            <person name="Liu Y."/>
            <person name="Shao Z."/>
        </authorList>
    </citation>
    <scope>NUCLEOTIDE SEQUENCE [LARGE SCALE GENOMIC DNA]</scope>
    <source>
        <strain evidence="1 2">TAW-CT134</strain>
    </source>
</reference>
<keyword evidence="2" id="KW-1185">Reference proteome</keyword>
<dbReference type="Gene3D" id="3.40.50.11010">
    <property type="match status" value="1"/>
</dbReference>
<organism evidence="1 2">
    <name type="scientific">Thioclava sediminum</name>
    <dbReference type="NCBI Taxonomy" id="1915319"/>
    <lineage>
        <taxon>Bacteria</taxon>
        <taxon>Pseudomonadati</taxon>
        <taxon>Pseudomonadota</taxon>
        <taxon>Alphaproteobacteria</taxon>
        <taxon>Rhodobacterales</taxon>
        <taxon>Paracoccaceae</taxon>
        <taxon>Thioclava</taxon>
    </lineage>
</organism>
<name>A0ABX3MWS3_9RHOB</name>
<gene>
    <name evidence="1" type="ORF">BMI91_08755</name>
</gene>
<proteinExistence type="predicted"/>
<dbReference type="EMBL" id="MPZV01000002">
    <property type="protein sequence ID" value="OOY24147.1"/>
    <property type="molecule type" value="Genomic_DNA"/>
</dbReference>
<evidence type="ECO:0000313" key="2">
    <source>
        <dbReference type="Proteomes" id="UP000190787"/>
    </source>
</evidence>